<dbReference type="VEuPathDB" id="FungiDB:BO70DRAFT_392747"/>
<feature type="transmembrane region" description="Helical" evidence="12">
    <location>
        <begin position="162"/>
        <end position="180"/>
    </location>
</feature>
<sequence length="382" mass="43783">MLNLNVFRVLADLAHISSKCVLIWAIHRNQSAEGVSLLTQMLYALVFVARYLDLFSKQGWKYFYLVFFKLFYLFSSFYVVYLMMRVFPRTREKERAWKLAIMSVGVSLVLAPIAIAIFYRGYPDRWFTETCWAFSIILESVCVLPQLLLLRQTTVPTVINSYYLLMLGSYRAFYILNWLVRGLGSEGHWDAIADIFGIIQTAFYIDFAWVYYSRQRVKLRNGGVVDSDDYRHSWLVSKVLNFRQRRGVDEEQNLHDGDDEEGLVEGERPGNNRWGARGISVSADDTLDNRRADPHGTDPDEGLEGFLEDEEDDSPEWHANSGTPPSDPPRQQTATSERIALAHTQAKSTPTRGLRIPVPVPVTVPVPSDHLLIRIDSFQKEG</sequence>
<evidence type="ECO:0000256" key="9">
    <source>
        <dbReference type="ARBA" id="ARBA00023136"/>
    </source>
</evidence>
<feature type="transmembrane region" description="Helical" evidence="12">
    <location>
        <begin position="96"/>
        <end position="120"/>
    </location>
</feature>
<keyword evidence="8 12" id="KW-1133">Transmembrane helix</keyword>
<dbReference type="GeneID" id="37068543"/>
<name>A0A317WXG9_9EURO</name>
<evidence type="ECO:0000256" key="6">
    <source>
        <dbReference type="ARBA" id="ARBA00022892"/>
    </source>
</evidence>
<keyword evidence="4 12" id="KW-0812">Transmembrane</keyword>
<feature type="compositionally biased region" description="Polar residues" evidence="11">
    <location>
        <begin position="320"/>
        <end position="336"/>
    </location>
</feature>
<evidence type="ECO:0000256" key="2">
    <source>
        <dbReference type="ARBA" id="ARBA00010120"/>
    </source>
</evidence>
<dbReference type="STRING" id="1448321.A0A317WXG9"/>
<gene>
    <name evidence="13" type="ORF">BO70DRAFT_392747</name>
</gene>
<dbReference type="InterPro" id="IPR000133">
    <property type="entry name" value="ER_ret_rcpt"/>
</dbReference>
<keyword evidence="6" id="KW-0931">ER-Golgi transport</keyword>
<proteinExistence type="inferred from homology"/>
<keyword evidence="3" id="KW-0813">Transport</keyword>
<dbReference type="PRINTS" id="PR00660">
    <property type="entry name" value="ERLUMENR"/>
</dbReference>
<protein>
    <recommendedName>
        <fullName evidence="15">ER lumen protein retaining receptor</fullName>
    </recommendedName>
</protein>
<evidence type="ECO:0000256" key="10">
    <source>
        <dbReference type="ARBA" id="ARBA00023170"/>
    </source>
</evidence>
<dbReference type="GO" id="GO:0046923">
    <property type="term" value="F:ER retention sequence binding"/>
    <property type="evidence" value="ECO:0007669"/>
    <property type="project" value="InterPro"/>
</dbReference>
<evidence type="ECO:0000256" key="12">
    <source>
        <dbReference type="SAM" id="Phobius"/>
    </source>
</evidence>
<dbReference type="GO" id="GO:0005789">
    <property type="term" value="C:endoplasmic reticulum membrane"/>
    <property type="evidence" value="ECO:0007669"/>
    <property type="project" value="UniProtKB-SubCell"/>
</dbReference>
<evidence type="ECO:0000256" key="4">
    <source>
        <dbReference type="ARBA" id="ARBA00022692"/>
    </source>
</evidence>
<dbReference type="GO" id="GO:0016192">
    <property type="term" value="P:vesicle-mediated transport"/>
    <property type="evidence" value="ECO:0007669"/>
    <property type="project" value="UniProtKB-KW"/>
</dbReference>
<comment type="similarity">
    <text evidence="2">Belongs to the ERD2 family.</text>
</comment>
<evidence type="ECO:0000256" key="11">
    <source>
        <dbReference type="SAM" id="MobiDB-lite"/>
    </source>
</evidence>
<evidence type="ECO:0000256" key="8">
    <source>
        <dbReference type="ARBA" id="ARBA00022989"/>
    </source>
</evidence>
<dbReference type="EMBL" id="MSFL01000002">
    <property type="protein sequence ID" value="PWY91089.1"/>
    <property type="molecule type" value="Genomic_DNA"/>
</dbReference>
<dbReference type="RefSeq" id="XP_025403532.1">
    <property type="nucleotide sequence ID" value="XM_025546306.1"/>
</dbReference>
<dbReference type="AlphaFoldDB" id="A0A317WXG9"/>
<keyword evidence="7" id="KW-0653">Protein transport</keyword>
<evidence type="ECO:0000256" key="5">
    <source>
        <dbReference type="ARBA" id="ARBA00022824"/>
    </source>
</evidence>
<accession>A0A317WXG9</accession>
<keyword evidence="9 12" id="KW-0472">Membrane</keyword>
<feature type="compositionally biased region" description="Acidic residues" evidence="11">
    <location>
        <begin position="299"/>
        <end position="314"/>
    </location>
</feature>
<feature type="transmembrane region" description="Helical" evidence="12">
    <location>
        <begin position="64"/>
        <end position="84"/>
    </location>
</feature>
<reference evidence="13 14" key="1">
    <citation type="submission" date="2016-12" db="EMBL/GenBank/DDBJ databases">
        <title>The genomes of Aspergillus section Nigri reveals drivers in fungal speciation.</title>
        <authorList>
            <consortium name="DOE Joint Genome Institute"/>
            <person name="Vesth T.C."/>
            <person name="Nybo J."/>
            <person name="Theobald S."/>
            <person name="Brandl J."/>
            <person name="Frisvad J.C."/>
            <person name="Nielsen K.F."/>
            <person name="Lyhne E.K."/>
            <person name="Kogle M.E."/>
            <person name="Kuo A."/>
            <person name="Riley R."/>
            <person name="Clum A."/>
            <person name="Nolan M."/>
            <person name="Lipzen A."/>
            <person name="Salamov A."/>
            <person name="Henrissat B."/>
            <person name="Wiebenga A."/>
            <person name="De Vries R.P."/>
            <person name="Grigoriev I.V."/>
            <person name="Mortensen U.H."/>
            <person name="Andersen M.R."/>
            <person name="Baker S.E."/>
        </authorList>
    </citation>
    <scope>NUCLEOTIDE SEQUENCE [LARGE SCALE GENOMIC DNA]</scope>
    <source>
        <strain evidence="13 14">CBS 117.55</strain>
    </source>
</reference>
<keyword evidence="10" id="KW-0675">Receptor</keyword>
<feature type="transmembrane region" description="Helical" evidence="12">
    <location>
        <begin position="132"/>
        <end position="150"/>
    </location>
</feature>
<dbReference type="GO" id="GO:0015031">
    <property type="term" value="P:protein transport"/>
    <property type="evidence" value="ECO:0007669"/>
    <property type="project" value="UniProtKB-KW"/>
</dbReference>
<organism evidence="13 14">
    <name type="scientific">Aspergillus heteromorphus CBS 117.55</name>
    <dbReference type="NCBI Taxonomy" id="1448321"/>
    <lineage>
        <taxon>Eukaryota</taxon>
        <taxon>Fungi</taxon>
        <taxon>Dikarya</taxon>
        <taxon>Ascomycota</taxon>
        <taxon>Pezizomycotina</taxon>
        <taxon>Eurotiomycetes</taxon>
        <taxon>Eurotiomycetidae</taxon>
        <taxon>Eurotiales</taxon>
        <taxon>Aspergillaceae</taxon>
        <taxon>Aspergillus</taxon>
        <taxon>Aspergillus subgen. Circumdati</taxon>
    </lineage>
</organism>
<dbReference type="Pfam" id="PF00810">
    <property type="entry name" value="ER_lumen_recept"/>
    <property type="match status" value="1"/>
</dbReference>
<evidence type="ECO:0008006" key="15">
    <source>
        <dbReference type="Google" id="ProtNLM"/>
    </source>
</evidence>
<evidence type="ECO:0000256" key="1">
    <source>
        <dbReference type="ARBA" id="ARBA00004477"/>
    </source>
</evidence>
<feature type="transmembrane region" description="Helical" evidence="12">
    <location>
        <begin position="34"/>
        <end position="52"/>
    </location>
</feature>
<evidence type="ECO:0000256" key="3">
    <source>
        <dbReference type="ARBA" id="ARBA00022448"/>
    </source>
</evidence>
<feature type="region of interest" description="Disordered" evidence="11">
    <location>
        <begin position="250"/>
        <end position="360"/>
    </location>
</feature>
<dbReference type="GO" id="GO:0006621">
    <property type="term" value="P:protein retention in ER lumen"/>
    <property type="evidence" value="ECO:0007669"/>
    <property type="project" value="InterPro"/>
</dbReference>
<feature type="compositionally biased region" description="Basic and acidic residues" evidence="11">
    <location>
        <begin position="287"/>
        <end position="298"/>
    </location>
</feature>
<feature type="transmembrane region" description="Helical" evidence="12">
    <location>
        <begin position="192"/>
        <end position="212"/>
    </location>
</feature>
<comment type="subcellular location">
    <subcellularLocation>
        <location evidence="1">Endoplasmic reticulum membrane</location>
        <topology evidence="1">Multi-pass membrane protein</topology>
    </subcellularLocation>
</comment>
<evidence type="ECO:0000313" key="13">
    <source>
        <dbReference type="EMBL" id="PWY91089.1"/>
    </source>
</evidence>
<dbReference type="Proteomes" id="UP000247233">
    <property type="component" value="Unassembled WGS sequence"/>
</dbReference>
<keyword evidence="5" id="KW-0256">Endoplasmic reticulum</keyword>
<dbReference type="OrthoDB" id="7694678at2759"/>
<comment type="caution">
    <text evidence="13">The sequence shown here is derived from an EMBL/GenBank/DDBJ whole genome shotgun (WGS) entry which is preliminary data.</text>
</comment>
<keyword evidence="14" id="KW-1185">Reference proteome</keyword>
<dbReference type="PANTHER" id="PTHR10585">
    <property type="entry name" value="ER LUMEN PROTEIN RETAINING RECEPTOR"/>
    <property type="match status" value="1"/>
</dbReference>
<evidence type="ECO:0000256" key="7">
    <source>
        <dbReference type="ARBA" id="ARBA00022927"/>
    </source>
</evidence>
<evidence type="ECO:0000313" key="14">
    <source>
        <dbReference type="Proteomes" id="UP000247233"/>
    </source>
</evidence>